<dbReference type="InterPro" id="IPR005502">
    <property type="entry name" value="Ribosyl_crysJ1"/>
</dbReference>
<dbReference type="Proteomes" id="UP001501175">
    <property type="component" value="Unassembled WGS sequence"/>
</dbReference>
<dbReference type="InterPro" id="IPR036705">
    <property type="entry name" value="Ribosyl_crysJ1_sf"/>
</dbReference>
<accession>A0ABP8NP84</accession>
<evidence type="ECO:0008006" key="3">
    <source>
        <dbReference type="Google" id="ProtNLM"/>
    </source>
</evidence>
<reference evidence="2" key="1">
    <citation type="journal article" date="2019" name="Int. J. Syst. Evol. Microbiol.">
        <title>The Global Catalogue of Microorganisms (GCM) 10K type strain sequencing project: providing services to taxonomists for standard genome sequencing and annotation.</title>
        <authorList>
            <consortium name="The Broad Institute Genomics Platform"/>
            <consortium name="The Broad Institute Genome Sequencing Center for Infectious Disease"/>
            <person name="Wu L."/>
            <person name="Ma J."/>
        </authorList>
    </citation>
    <scope>NUCLEOTIDE SEQUENCE [LARGE SCALE GENOMIC DNA]</scope>
    <source>
        <strain evidence="2">JCM 17927</strain>
    </source>
</reference>
<sequence>MSLPTEKAEHRKTDRPALISYQTYYDKVLGGWTGKCAGGILGAPIEGLKRFNDIELSDSLFDTNFPNDDLDLQVLWLDVVKKRGPTLRESDLAGHWLAHVGFPWNEYGIATRNLRLGLYPPASGSHNNQYWQESMGCPIRSEIWGMLNPGNPERAMFYARMDASLDHAGFSVDAEAFLAACAALAFVEDDVRVIMQQGVSYFSPDATLYRLVSSVQTWYAEGGYAVAIGKIKSYWGDADFTSAPMNVGFTLLALLHKGNDFSCVLDALHMGHDADCVSATAGALVGIISGYEALSDTWKRRVGNELLISAEIHGIDAPATLSDLAEQTCRAGRSFIDVSGDLVFSDDWPQPYPVQPNRFHLTLSRDKALWLHYDNLEGSPQQVELSLTAGQNFLPLPALKTWLDPFDSQTLHCPLPEAQHGPLAETYRIQVCINGEPVATLTRGFPRYGAWLLLGPFIEDDPAQIPCDPRYPEHGLSSLPSVRYMNHDRISQDKEFLSLDDIRRIADEPTWATHPFMVQRIQPASFAIDLPAHYYGRGERTLYLYSRLTLPEATRLWVSMGCTAPFTLWLNGERVHQQTETRRTWPGQTAVDYAFRAGENDLLMRIDAVTDEPRLEIGFKEFTHRHPHQSQWALVVPTV</sequence>
<dbReference type="Pfam" id="PF03747">
    <property type="entry name" value="ADP_ribosyl_GH"/>
    <property type="match status" value="1"/>
</dbReference>
<comment type="caution">
    <text evidence="1">The sequence shown here is derived from an EMBL/GenBank/DDBJ whole genome shotgun (WGS) entry which is preliminary data.</text>
</comment>
<keyword evidence="2" id="KW-1185">Reference proteome</keyword>
<proteinExistence type="predicted"/>
<dbReference type="EMBL" id="BAABHD010000083">
    <property type="protein sequence ID" value="GAA4468857.1"/>
    <property type="molecule type" value="Genomic_DNA"/>
</dbReference>
<name>A0ABP8NP84_9BACT</name>
<gene>
    <name evidence="1" type="ORF">GCM10023189_54890</name>
</gene>
<evidence type="ECO:0000313" key="2">
    <source>
        <dbReference type="Proteomes" id="UP001501175"/>
    </source>
</evidence>
<dbReference type="Gene3D" id="1.10.4080.10">
    <property type="entry name" value="ADP-ribosylation/Crystallin J1"/>
    <property type="match status" value="1"/>
</dbReference>
<evidence type="ECO:0000313" key="1">
    <source>
        <dbReference type="EMBL" id="GAA4468857.1"/>
    </source>
</evidence>
<dbReference type="RefSeq" id="WP_345249207.1">
    <property type="nucleotide sequence ID" value="NZ_BAABHD010000083.1"/>
</dbReference>
<protein>
    <recommendedName>
        <fullName evidence="3">ADP-ribosylglycohydrolase</fullName>
    </recommendedName>
</protein>
<organism evidence="1 2">
    <name type="scientific">Nibrella saemangeumensis</name>
    <dbReference type="NCBI Taxonomy" id="1084526"/>
    <lineage>
        <taxon>Bacteria</taxon>
        <taxon>Pseudomonadati</taxon>
        <taxon>Bacteroidota</taxon>
        <taxon>Cytophagia</taxon>
        <taxon>Cytophagales</taxon>
        <taxon>Spirosomataceae</taxon>
        <taxon>Nibrella</taxon>
    </lineage>
</organism>
<dbReference type="SUPFAM" id="SSF101478">
    <property type="entry name" value="ADP-ribosylglycohydrolase"/>
    <property type="match status" value="1"/>
</dbReference>